<sequence length="53" mass="5911">MKTSSKTSKEYIKNSLSEKEMDAASKAFSEHKGQFLNMSEVLKAEKAKAKQSV</sequence>
<dbReference type="AlphaFoldDB" id="A0A1T5HK61"/>
<keyword evidence="2" id="KW-1185">Reference proteome</keyword>
<proteinExistence type="predicted"/>
<dbReference type="Proteomes" id="UP000190897">
    <property type="component" value="Unassembled WGS sequence"/>
</dbReference>
<name>A0A1T5HK61_9BACT</name>
<dbReference type="STRING" id="651661.SAMN05660293_05758"/>
<organism evidence="1 2">
    <name type="scientific">Dyadobacter psychrophilus</name>
    <dbReference type="NCBI Taxonomy" id="651661"/>
    <lineage>
        <taxon>Bacteria</taxon>
        <taxon>Pseudomonadati</taxon>
        <taxon>Bacteroidota</taxon>
        <taxon>Cytophagia</taxon>
        <taxon>Cytophagales</taxon>
        <taxon>Spirosomataceae</taxon>
        <taxon>Dyadobacter</taxon>
    </lineage>
</organism>
<evidence type="ECO:0000313" key="1">
    <source>
        <dbReference type="EMBL" id="SKC21026.1"/>
    </source>
</evidence>
<protein>
    <submittedName>
        <fullName evidence="1">Uncharacterized protein</fullName>
    </submittedName>
</protein>
<gene>
    <name evidence="1" type="ORF">SAMN05660293_05758</name>
</gene>
<reference evidence="2" key="1">
    <citation type="submission" date="2017-02" db="EMBL/GenBank/DDBJ databases">
        <authorList>
            <person name="Varghese N."/>
            <person name="Submissions S."/>
        </authorList>
    </citation>
    <scope>NUCLEOTIDE SEQUENCE [LARGE SCALE GENOMIC DNA]</scope>
    <source>
        <strain evidence="2">DSM 22270</strain>
    </source>
</reference>
<accession>A0A1T5HK61</accession>
<evidence type="ECO:0000313" key="2">
    <source>
        <dbReference type="Proteomes" id="UP000190897"/>
    </source>
</evidence>
<dbReference type="EMBL" id="FUZA01000025">
    <property type="protein sequence ID" value="SKC21026.1"/>
    <property type="molecule type" value="Genomic_DNA"/>
</dbReference>
<dbReference type="RefSeq" id="WP_170916764.1">
    <property type="nucleotide sequence ID" value="NZ_FUZA01000025.1"/>
</dbReference>